<keyword evidence="2 3" id="KW-0040">ANK repeat</keyword>
<dbReference type="SMART" id="SM00248">
    <property type="entry name" value="ANK"/>
    <property type="match status" value="2"/>
</dbReference>
<gene>
    <name evidence="5" type="ORF">PG996_000861</name>
</gene>
<name>A0ABR1WF26_9PEZI</name>
<comment type="caution">
    <text evidence="5">The sequence shown here is derived from an EMBL/GenBank/DDBJ whole genome shotgun (WGS) entry which is preliminary data.</text>
</comment>
<evidence type="ECO:0000256" key="3">
    <source>
        <dbReference type="PROSITE-ProRule" id="PRU00023"/>
    </source>
</evidence>
<evidence type="ECO:0000256" key="2">
    <source>
        <dbReference type="ARBA" id="ARBA00023043"/>
    </source>
</evidence>
<dbReference type="PANTHER" id="PTHR24166">
    <property type="entry name" value="ROLLING PEBBLES, ISOFORM B"/>
    <property type="match status" value="1"/>
</dbReference>
<dbReference type="PROSITE" id="PS50297">
    <property type="entry name" value="ANK_REP_REGION"/>
    <property type="match status" value="1"/>
</dbReference>
<keyword evidence="6" id="KW-1185">Reference proteome</keyword>
<evidence type="ECO:0000313" key="6">
    <source>
        <dbReference type="Proteomes" id="UP001446871"/>
    </source>
</evidence>
<feature type="compositionally biased region" description="Basic and acidic residues" evidence="4">
    <location>
        <begin position="78"/>
        <end position="90"/>
    </location>
</feature>
<keyword evidence="1" id="KW-0677">Repeat</keyword>
<dbReference type="InterPro" id="IPR050889">
    <property type="entry name" value="Dendritic_Spine_Reg/Scaffold"/>
</dbReference>
<dbReference type="Gene3D" id="1.25.40.20">
    <property type="entry name" value="Ankyrin repeat-containing domain"/>
    <property type="match status" value="2"/>
</dbReference>
<sequence>MELIQTSEIKPGARLYILLLADGRTALHLAAARGNVEIVKILLQKSSENEQEYEERQDIRRKAREAGSPEYGSQATGKARDAKSRGFKEGEDSDEEEVDLLSDDSSEDEDHSVATGSFVKVHKTGVGKENPEDNLLLEDDPSDPDFYKIDIAAWDSHCSALHFAVLGGHIEVVKLLCQEFAADVLSPVKFGDGSNNDGRAAILTLVLALSPSRKPR</sequence>
<dbReference type="PROSITE" id="PS50088">
    <property type="entry name" value="ANK_REPEAT"/>
    <property type="match status" value="1"/>
</dbReference>
<protein>
    <submittedName>
        <fullName evidence="5">Uncharacterized protein</fullName>
    </submittedName>
</protein>
<evidence type="ECO:0000313" key="5">
    <source>
        <dbReference type="EMBL" id="KAK8082080.1"/>
    </source>
</evidence>
<dbReference type="InterPro" id="IPR036770">
    <property type="entry name" value="Ankyrin_rpt-contain_sf"/>
</dbReference>
<evidence type="ECO:0000256" key="4">
    <source>
        <dbReference type="SAM" id="MobiDB-lite"/>
    </source>
</evidence>
<feature type="region of interest" description="Disordered" evidence="4">
    <location>
        <begin position="47"/>
        <end position="137"/>
    </location>
</feature>
<accession>A0ABR1WF26</accession>
<feature type="compositionally biased region" description="Basic and acidic residues" evidence="4">
    <location>
        <begin position="54"/>
        <end position="67"/>
    </location>
</feature>
<dbReference type="Pfam" id="PF00023">
    <property type="entry name" value="Ank"/>
    <property type="match status" value="2"/>
</dbReference>
<dbReference type="InterPro" id="IPR002110">
    <property type="entry name" value="Ankyrin_rpt"/>
</dbReference>
<feature type="compositionally biased region" description="Acidic residues" evidence="4">
    <location>
        <begin position="91"/>
        <end position="110"/>
    </location>
</feature>
<dbReference type="EMBL" id="JAQQWM010000001">
    <property type="protein sequence ID" value="KAK8082080.1"/>
    <property type="molecule type" value="Genomic_DNA"/>
</dbReference>
<dbReference type="SUPFAM" id="SSF48403">
    <property type="entry name" value="Ankyrin repeat"/>
    <property type="match status" value="1"/>
</dbReference>
<feature type="repeat" description="ANK" evidence="3">
    <location>
        <begin position="22"/>
        <end position="54"/>
    </location>
</feature>
<proteinExistence type="predicted"/>
<evidence type="ECO:0000256" key="1">
    <source>
        <dbReference type="ARBA" id="ARBA00022737"/>
    </source>
</evidence>
<organism evidence="5 6">
    <name type="scientific">Apiospora saccharicola</name>
    <dbReference type="NCBI Taxonomy" id="335842"/>
    <lineage>
        <taxon>Eukaryota</taxon>
        <taxon>Fungi</taxon>
        <taxon>Dikarya</taxon>
        <taxon>Ascomycota</taxon>
        <taxon>Pezizomycotina</taxon>
        <taxon>Sordariomycetes</taxon>
        <taxon>Xylariomycetidae</taxon>
        <taxon>Amphisphaeriales</taxon>
        <taxon>Apiosporaceae</taxon>
        <taxon>Apiospora</taxon>
    </lineage>
</organism>
<dbReference type="Proteomes" id="UP001446871">
    <property type="component" value="Unassembled WGS sequence"/>
</dbReference>
<dbReference type="PANTHER" id="PTHR24166:SF48">
    <property type="entry name" value="PROTEIN VAPYRIN"/>
    <property type="match status" value="1"/>
</dbReference>
<reference evidence="5 6" key="1">
    <citation type="submission" date="2023-01" db="EMBL/GenBank/DDBJ databases">
        <title>Analysis of 21 Apiospora genomes using comparative genomics revels a genus with tremendous synthesis potential of carbohydrate active enzymes and secondary metabolites.</title>
        <authorList>
            <person name="Sorensen T."/>
        </authorList>
    </citation>
    <scope>NUCLEOTIDE SEQUENCE [LARGE SCALE GENOMIC DNA]</scope>
    <source>
        <strain evidence="5 6">CBS 83171</strain>
    </source>
</reference>